<sequence>GGFSREELLKIWKGLFYCMWMQDKPLLQEELAGNISQLIHVIQNTEARHLFIGTFWQTMNREWIGIDNLRLDKYYMLMRMILRQSFEVLKRNEWDESLIEPFLELQMKEVMDPDSNAPTGIKLHFIDIYLDELAKVGAKELTADQNLKFIEPFCKIAAKSKDRCVLHAVATGIFEMIVDQSPYAIEDLMKELGSNSDEEDMSEEGKQENEEVLETKADRCLSRKSAQSSEKTEDVYENADDGIGTVLQFDYKAVADKIFELASKKNTPSLNRKRLYKLVKNFQIPYPLFSTGIFPQDIPEDVSTDEDDDEFSRGRRKKRAVKPWEKNKLEKVKDLEDEQEMSSVKDSSLPQKKRKRRKKRDRPSADSGTADGNCEEGIAETSGSNNFSQGQVPENNKERKKKKLLVNEANETTNVATDTRKNNSISAQNSPSDAEQSKKNQLKKINPKVQNVPVKPACQNGAANASEDVSPSVTPLTPTVVKKKQKAGAVLVNGDTPLQQTDMKSNKEGLLGTLSGDANSESAPSRKFKLKTKLVGLEGMKVSSQKAATLKTKRKVKEVLNAVEANGVLETACKKSRKGESSAALSLLKKKKAKPGSDFVKFEKSTLPKPVFFRKARNTISSTRASMQLNKLQSSSSKKVTFGLNKNMTAEFKKTDKSILVSPEGPSRVAFNPEQKPRHGVLKLPRGTPAGEPQMKKPFTISAKKRPTAMDFF</sequence>
<feature type="compositionally biased region" description="Polar residues" evidence="5">
    <location>
        <begin position="341"/>
        <end position="350"/>
    </location>
</feature>
<feature type="compositionally biased region" description="Polar residues" evidence="5">
    <location>
        <begin position="409"/>
        <end position="434"/>
    </location>
</feature>
<feature type="region of interest" description="Disordered" evidence="5">
    <location>
        <begin position="663"/>
        <end position="713"/>
    </location>
</feature>
<dbReference type="Proteomes" id="UP000657035">
    <property type="component" value="Unassembled WGS sequence"/>
</dbReference>
<evidence type="ECO:0000313" key="6">
    <source>
        <dbReference type="EMBL" id="NXC70580.1"/>
    </source>
</evidence>
<dbReference type="AlphaFoldDB" id="A0A851PRM8"/>
<dbReference type="PANTHER" id="PTHR13026:SF0">
    <property type="entry name" value="RIBOSOMAL RNA PROCESSING 1B"/>
    <property type="match status" value="1"/>
</dbReference>
<comment type="caution">
    <text evidence="6">The sequence shown here is derived from an EMBL/GenBank/DDBJ whole genome shotgun (WGS) entry which is preliminary data.</text>
</comment>
<feature type="region of interest" description="Disordered" evidence="5">
    <location>
        <begin position="334"/>
        <end position="449"/>
    </location>
</feature>
<feature type="compositionally biased region" description="Basic and acidic residues" evidence="5">
    <location>
        <begin position="203"/>
        <end position="213"/>
    </location>
</feature>
<gene>
    <name evidence="6" type="primary">Rrp1b</name>
    <name evidence="6" type="ORF">ANHANH_R04955</name>
</gene>
<feature type="region of interest" description="Disordered" evidence="5">
    <location>
        <begin position="293"/>
        <end position="321"/>
    </location>
</feature>
<feature type="compositionally biased region" description="Polar residues" evidence="5">
    <location>
        <begin position="381"/>
        <end position="393"/>
    </location>
</feature>
<feature type="compositionally biased region" description="Basic residues" evidence="5">
    <location>
        <begin position="351"/>
        <end position="361"/>
    </location>
</feature>
<dbReference type="GO" id="GO:0030688">
    <property type="term" value="C:preribosome, small subunit precursor"/>
    <property type="evidence" value="ECO:0007669"/>
    <property type="project" value="InterPro"/>
</dbReference>
<evidence type="ECO:0000313" key="7">
    <source>
        <dbReference type="Proteomes" id="UP000657035"/>
    </source>
</evidence>
<feature type="region of interest" description="Disordered" evidence="5">
    <location>
        <begin position="194"/>
        <end position="213"/>
    </location>
</feature>
<proteinExistence type="inferred from homology"/>
<feature type="non-terminal residue" evidence="6">
    <location>
        <position position="713"/>
    </location>
</feature>
<reference evidence="6" key="1">
    <citation type="submission" date="2019-09" db="EMBL/GenBank/DDBJ databases">
        <title>Bird 10,000 Genomes (B10K) Project - Family phase.</title>
        <authorList>
            <person name="Zhang G."/>
        </authorList>
    </citation>
    <scope>NUCLEOTIDE SEQUENCE</scope>
    <source>
        <strain evidence="6">B10K-CU-031-38</strain>
    </source>
</reference>
<comment type="subcellular location">
    <subcellularLocation>
        <location evidence="1">Nucleus</location>
    </subcellularLocation>
</comment>
<evidence type="ECO:0000256" key="5">
    <source>
        <dbReference type="SAM" id="MobiDB-lite"/>
    </source>
</evidence>
<dbReference type="EMBL" id="WBMU01001354">
    <property type="protein sequence ID" value="NXC70580.1"/>
    <property type="molecule type" value="Genomic_DNA"/>
</dbReference>
<dbReference type="InterPro" id="IPR010301">
    <property type="entry name" value="RRP1"/>
</dbReference>
<accession>A0A851PRM8</accession>
<comment type="similarity">
    <text evidence="2">Belongs to the RRP1 family.</text>
</comment>
<keyword evidence="7" id="KW-1185">Reference proteome</keyword>
<name>A0A851PRM8_ANHAN</name>
<dbReference type="PANTHER" id="PTHR13026">
    <property type="entry name" value="NNP-1 PROTEIN NOVEL NUCLEAR PROTEIN 1 NOP52"/>
    <property type="match status" value="1"/>
</dbReference>
<dbReference type="Pfam" id="PF05997">
    <property type="entry name" value="Nop52"/>
    <property type="match status" value="1"/>
</dbReference>
<evidence type="ECO:0000256" key="4">
    <source>
        <dbReference type="ARBA" id="ARBA00023242"/>
    </source>
</evidence>
<protein>
    <submittedName>
        <fullName evidence="6">RRP1B protein</fullName>
    </submittedName>
</protein>
<evidence type="ECO:0000256" key="3">
    <source>
        <dbReference type="ARBA" id="ARBA00022552"/>
    </source>
</evidence>
<keyword evidence="3" id="KW-0698">rRNA processing</keyword>
<organism evidence="6 7">
    <name type="scientific">Anhinga anhinga</name>
    <name type="common">Anhinga</name>
    <name type="synonym">Plotus anhinga</name>
    <dbReference type="NCBI Taxonomy" id="56067"/>
    <lineage>
        <taxon>Eukaryota</taxon>
        <taxon>Metazoa</taxon>
        <taxon>Chordata</taxon>
        <taxon>Craniata</taxon>
        <taxon>Vertebrata</taxon>
        <taxon>Euteleostomi</taxon>
        <taxon>Archelosauria</taxon>
        <taxon>Archosauria</taxon>
        <taxon>Dinosauria</taxon>
        <taxon>Saurischia</taxon>
        <taxon>Theropoda</taxon>
        <taxon>Coelurosauria</taxon>
        <taxon>Aves</taxon>
        <taxon>Neognathae</taxon>
        <taxon>Neoaves</taxon>
        <taxon>Aequornithes</taxon>
        <taxon>Suliformes</taxon>
        <taxon>Anhingidae</taxon>
        <taxon>Anhinga</taxon>
    </lineage>
</organism>
<dbReference type="GO" id="GO:0006364">
    <property type="term" value="P:rRNA processing"/>
    <property type="evidence" value="ECO:0007669"/>
    <property type="project" value="UniProtKB-KW"/>
</dbReference>
<feature type="non-terminal residue" evidence="6">
    <location>
        <position position="1"/>
    </location>
</feature>
<keyword evidence="4" id="KW-0539">Nucleus</keyword>
<dbReference type="GO" id="GO:0005634">
    <property type="term" value="C:nucleus"/>
    <property type="evidence" value="ECO:0007669"/>
    <property type="project" value="UniProtKB-SubCell"/>
</dbReference>
<feature type="compositionally biased region" description="Acidic residues" evidence="5">
    <location>
        <begin position="298"/>
        <end position="310"/>
    </location>
</feature>
<dbReference type="OrthoDB" id="2019504at2759"/>
<evidence type="ECO:0000256" key="1">
    <source>
        <dbReference type="ARBA" id="ARBA00004123"/>
    </source>
</evidence>
<evidence type="ECO:0000256" key="2">
    <source>
        <dbReference type="ARBA" id="ARBA00006374"/>
    </source>
</evidence>